<evidence type="ECO:0000313" key="1">
    <source>
        <dbReference type="EMBL" id="TBT99060.1"/>
    </source>
</evidence>
<dbReference type="VEuPathDB" id="MicrosporidiaDB:CWI37_1483p0010"/>
<protein>
    <submittedName>
        <fullName evidence="1">Putative reverse transcriptase</fullName>
    </submittedName>
</protein>
<evidence type="ECO:0000313" key="2">
    <source>
        <dbReference type="Proteomes" id="UP000292362"/>
    </source>
</evidence>
<organism evidence="1 2">
    <name type="scientific">Hamiltosporidium tvaerminnensis</name>
    <dbReference type="NCBI Taxonomy" id="1176355"/>
    <lineage>
        <taxon>Eukaryota</taxon>
        <taxon>Fungi</taxon>
        <taxon>Fungi incertae sedis</taxon>
        <taxon>Microsporidia</taxon>
        <taxon>Dubosqiidae</taxon>
        <taxon>Hamiltosporidium</taxon>
    </lineage>
</organism>
<sequence length="131" mass="14973">MNDKAKSNFIVTKEHILGNEIIVEMCESKFGKRNYNRVRVEVERRGLLSDNQLGAVRGVQGAKEQALLNIAINKEYGNNLKATWIDVKKAYDSIDHAYLTQCIENLNLPDWILKFIKVIISKWKIDISVGP</sequence>
<dbReference type="EMBL" id="PITJ01001483">
    <property type="protein sequence ID" value="TBT99060.1"/>
    <property type="molecule type" value="Genomic_DNA"/>
</dbReference>
<reference evidence="1 2" key="1">
    <citation type="submission" date="2017-12" db="EMBL/GenBank/DDBJ databases">
        <authorList>
            <person name="Pombert J.-F."/>
            <person name="Haag K.L."/>
            <person name="Ebert D."/>
        </authorList>
    </citation>
    <scope>NUCLEOTIDE SEQUENCE [LARGE SCALE GENOMIC DNA]</scope>
    <source>
        <strain evidence="1">FI-OER-3-3</strain>
    </source>
</reference>
<accession>A0A4Q9KXD9</accession>
<dbReference type="Proteomes" id="UP000292362">
    <property type="component" value="Unassembled WGS sequence"/>
</dbReference>
<dbReference type="AlphaFoldDB" id="A0A4Q9KXD9"/>
<comment type="caution">
    <text evidence="1">The sequence shown here is derived from an EMBL/GenBank/DDBJ whole genome shotgun (WGS) entry which is preliminary data.</text>
</comment>
<gene>
    <name evidence="1" type="ORF">CWI37_1483p0010</name>
</gene>
<feature type="non-terminal residue" evidence="1">
    <location>
        <position position="131"/>
    </location>
</feature>
<name>A0A4Q9KXD9_9MICR</name>
<keyword evidence="1" id="KW-0695">RNA-directed DNA polymerase</keyword>
<keyword evidence="1" id="KW-0548">Nucleotidyltransferase</keyword>
<keyword evidence="1" id="KW-0808">Transferase</keyword>
<proteinExistence type="predicted"/>
<dbReference type="GO" id="GO:0003964">
    <property type="term" value="F:RNA-directed DNA polymerase activity"/>
    <property type="evidence" value="ECO:0007669"/>
    <property type="project" value="UniProtKB-KW"/>
</dbReference>